<gene>
    <name evidence="1" type="ORF">NCTC12722_03383</name>
</gene>
<organism evidence="1 2">
    <name type="scientific">Afipia felis</name>
    <name type="common">Cat scratch disease bacillus</name>
    <dbReference type="NCBI Taxonomy" id="1035"/>
    <lineage>
        <taxon>Bacteria</taxon>
        <taxon>Pseudomonadati</taxon>
        <taxon>Pseudomonadota</taxon>
        <taxon>Alphaproteobacteria</taxon>
        <taxon>Hyphomicrobiales</taxon>
        <taxon>Nitrobacteraceae</taxon>
        <taxon>Afipia</taxon>
    </lineage>
</organism>
<dbReference type="EMBL" id="UIGB01000001">
    <property type="protein sequence ID" value="SUU86161.1"/>
    <property type="molecule type" value="Genomic_DNA"/>
</dbReference>
<sequence length="60" mass="6542">MAKRTKKYKEAQLAFGLALIDFANRGGDAETACAILNGRPDEEKGASRLFAIARELRSTV</sequence>
<evidence type="ECO:0000313" key="2">
    <source>
        <dbReference type="Proteomes" id="UP000254343"/>
    </source>
</evidence>
<name>A0A380WB27_AFIFE</name>
<proteinExistence type="predicted"/>
<dbReference type="RefSeq" id="WP_002716985.1">
    <property type="nucleotide sequence ID" value="NZ_UFSI01000001.1"/>
</dbReference>
<protein>
    <submittedName>
        <fullName evidence="1">Uncharacterized protein</fullName>
    </submittedName>
</protein>
<evidence type="ECO:0000313" key="1">
    <source>
        <dbReference type="EMBL" id="SUU86161.1"/>
    </source>
</evidence>
<accession>A0A380WB27</accession>
<dbReference type="Proteomes" id="UP000254343">
    <property type="component" value="Unassembled WGS sequence"/>
</dbReference>
<dbReference type="AlphaFoldDB" id="A0A380WB27"/>
<reference evidence="1 2" key="1">
    <citation type="submission" date="2018-06" db="EMBL/GenBank/DDBJ databases">
        <authorList>
            <consortium name="Pathogen Informatics"/>
            <person name="Doyle S."/>
        </authorList>
    </citation>
    <scope>NUCLEOTIDE SEQUENCE [LARGE SCALE GENOMIC DNA]</scope>
    <source>
        <strain evidence="1 2">NCTC12722</strain>
    </source>
</reference>